<dbReference type="GO" id="GO:0004519">
    <property type="term" value="F:endonuclease activity"/>
    <property type="evidence" value="ECO:0007669"/>
    <property type="project" value="UniProtKB-KW"/>
</dbReference>
<evidence type="ECO:0000256" key="10">
    <source>
        <dbReference type="ARBA" id="ARBA00023295"/>
    </source>
</evidence>
<keyword evidence="15" id="KW-0540">Nuclease</keyword>
<keyword evidence="7" id="KW-0408">Iron</keyword>
<dbReference type="GO" id="GO:0051539">
    <property type="term" value="F:4 iron, 4 sulfur cluster binding"/>
    <property type="evidence" value="ECO:0007669"/>
    <property type="project" value="UniProtKB-KW"/>
</dbReference>
<dbReference type="InterPro" id="IPR003583">
    <property type="entry name" value="Hlx-hairpin-Hlx_DNA-bd_motif"/>
</dbReference>
<evidence type="ECO:0000256" key="1">
    <source>
        <dbReference type="ARBA" id="ARBA00001966"/>
    </source>
</evidence>
<dbReference type="InterPro" id="IPR000445">
    <property type="entry name" value="HhH_motif"/>
</dbReference>
<dbReference type="GO" id="GO:0006285">
    <property type="term" value="P:base-excision repair, AP site formation"/>
    <property type="evidence" value="ECO:0007669"/>
    <property type="project" value="TreeGrafter"/>
</dbReference>
<dbReference type="InterPro" id="IPR003265">
    <property type="entry name" value="HhH-GPD_domain"/>
</dbReference>
<evidence type="ECO:0000256" key="5">
    <source>
        <dbReference type="ARBA" id="ARBA00022763"/>
    </source>
</evidence>
<dbReference type="PIRSF" id="PIRSF001435">
    <property type="entry name" value="Nth"/>
    <property type="match status" value="1"/>
</dbReference>
<comment type="cofactor">
    <cofactor evidence="1">
        <name>[4Fe-4S] cluster</name>
        <dbReference type="ChEBI" id="CHEBI:49883"/>
    </cofactor>
</comment>
<dbReference type="SMART" id="SM00525">
    <property type="entry name" value="FES"/>
    <property type="match status" value="1"/>
</dbReference>
<dbReference type="PANTHER" id="PTHR10359:SF18">
    <property type="entry name" value="ENDONUCLEASE III"/>
    <property type="match status" value="1"/>
</dbReference>
<dbReference type="GO" id="GO:0046872">
    <property type="term" value="F:metal ion binding"/>
    <property type="evidence" value="ECO:0007669"/>
    <property type="project" value="UniProtKB-KW"/>
</dbReference>
<reference evidence="15 16" key="1">
    <citation type="journal article" date="2015" name="Appl. Environ. Microbiol.">
        <title>Nanoarchaeota, Their Sulfolobales Host, and Nanoarchaeota Virus Distribution across Yellowstone National Park Hot Springs.</title>
        <authorList>
            <person name="Munson-McGee J.H."/>
            <person name="Field E.K."/>
            <person name="Bateson M."/>
            <person name="Rooney C."/>
            <person name="Stepanauskas R."/>
            <person name="Young M.J."/>
        </authorList>
    </citation>
    <scope>NUCLEOTIDE SEQUENCE [LARGE SCALE GENOMIC DNA]</scope>
    <source>
        <strain evidence="15">SCGC AC-742_N10</strain>
    </source>
</reference>
<comment type="caution">
    <text evidence="15">The sequence shown here is derived from an EMBL/GenBank/DDBJ whole genome shotgun (WGS) entry which is preliminary data.</text>
</comment>
<dbReference type="Pfam" id="PF00730">
    <property type="entry name" value="HhH-GPD"/>
    <property type="match status" value="1"/>
</dbReference>
<evidence type="ECO:0000256" key="9">
    <source>
        <dbReference type="ARBA" id="ARBA00023204"/>
    </source>
</evidence>
<evidence type="ECO:0000313" key="16">
    <source>
        <dbReference type="Proteomes" id="UP000245638"/>
    </source>
</evidence>
<feature type="domain" description="HhH-GPD" evidence="14">
    <location>
        <begin position="44"/>
        <end position="199"/>
    </location>
</feature>
<dbReference type="SMART" id="SM00278">
    <property type="entry name" value="HhH1"/>
    <property type="match status" value="1"/>
</dbReference>
<organism evidence="15 16">
    <name type="scientific">Acidianus hospitalis</name>
    <dbReference type="NCBI Taxonomy" id="563177"/>
    <lineage>
        <taxon>Archaea</taxon>
        <taxon>Thermoproteota</taxon>
        <taxon>Thermoprotei</taxon>
        <taxon>Sulfolobales</taxon>
        <taxon>Sulfolobaceae</taxon>
        <taxon>Acidianus</taxon>
    </lineage>
</organism>
<accession>A0A2T9X8F9</accession>
<comment type="catalytic activity">
    <reaction evidence="11">
        <text>Hydrolyzes mismatched double-stranded DNA and polynucleotides, releasing free thymine.</text>
        <dbReference type="EC" id="3.2.2.29"/>
    </reaction>
</comment>
<dbReference type="EC" id="3.2.2.29" evidence="12"/>
<dbReference type="CDD" id="cd00056">
    <property type="entry name" value="ENDO3c"/>
    <property type="match status" value="1"/>
</dbReference>
<protein>
    <recommendedName>
        <fullName evidence="12">thymine-DNA glycosylase</fullName>
        <ecNumber evidence="12">3.2.2.29</ecNumber>
    </recommendedName>
</protein>
<evidence type="ECO:0000256" key="7">
    <source>
        <dbReference type="ARBA" id="ARBA00023004"/>
    </source>
</evidence>
<dbReference type="FunFam" id="1.10.340.30:FF:000001">
    <property type="entry name" value="Endonuclease III"/>
    <property type="match status" value="1"/>
</dbReference>
<dbReference type="InterPro" id="IPR003651">
    <property type="entry name" value="Endonuclease3_FeS-loop_motif"/>
</dbReference>
<evidence type="ECO:0000256" key="4">
    <source>
        <dbReference type="ARBA" id="ARBA00022723"/>
    </source>
</evidence>
<keyword evidence="15" id="KW-0255">Endonuclease</keyword>
<dbReference type="Gene3D" id="1.10.340.30">
    <property type="entry name" value="Hypothetical protein, domain 2"/>
    <property type="match status" value="1"/>
</dbReference>
<evidence type="ECO:0000256" key="2">
    <source>
        <dbReference type="ARBA" id="ARBA00008343"/>
    </source>
</evidence>
<evidence type="ECO:0000256" key="11">
    <source>
        <dbReference type="ARBA" id="ARBA00052915"/>
    </source>
</evidence>
<dbReference type="PANTHER" id="PTHR10359">
    <property type="entry name" value="A/G-SPECIFIC ADENINE GLYCOSYLASE/ENDONUCLEASE III"/>
    <property type="match status" value="1"/>
</dbReference>
<evidence type="ECO:0000313" key="15">
    <source>
        <dbReference type="EMBL" id="PVU76312.1"/>
    </source>
</evidence>
<sequence>MKCTGKEIIERLRKTYKRDPKEYVAYDVWMNFKDPFKVLIATLLSQNSTDKGTYKAFYTLEEKIGVTPDNLIKSSLEDIASCIRNIGIYRIKAERIKELAKIIKEKYNGDLNKILDKEPKEAREELLSLPGIGEKTADVVLLTCKGYPYFPVDTHIKRISQRLGIASGSYEQISASLMRLFDPKDYLEAHHLLIAHGRNVCKAKNPLCEKCILNDCCEYYSRINKNKPDNNS</sequence>
<name>A0A2T9X8F9_9CREN</name>
<evidence type="ECO:0000256" key="6">
    <source>
        <dbReference type="ARBA" id="ARBA00022801"/>
    </source>
</evidence>
<dbReference type="InterPro" id="IPR004035">
    <property type="entry name" value="Endouclease-III_FeS-bd_BS"/>
</dbReference>
<dbReference type="GO" id="GO:0003677">
    <property type="term" value="F:DNA binding"/>
    <property type="evidence" value="ECO:0007669"/>
    <property type="project" value="InterPro"/>
</dbReference>
<dbReference type="Gene3D" id="1.10.1670.10">
    <property type="entry name" value="Helix-hairpin-Helix base-excision DNA repair enzymes (C-terminal)"/>
    <property type="match status" value="1"/>
</dbReference>
<dbReference type="AlphaFoldDB" id="A0A2T9X8F9"/>
<keyword evidence="10" id="KW-0326">Glycosidase</keyword>
<keyword evidence="5" id="KW-0227">DNA damage</keyword>
<dbReference type="InterPro" id="IPR023170">
    <property type="entry name" value="HhH_base_excis_C"/>
</dbReference>
<dbReference type="PROSITE" id="PS00764">
    <property type="entry name" value="ENDONUCLEASE_III_1"/>
    <property type="match status" value="1"/>
</dbReference>
<dbReference type="EMBL" id="QEFD01000109">
    <property type="protein sequence ID" value="PVU76312.1"/>
    <property type="molecule type" value="Genomic_DNA"/>
</dbReference>
<keyword evidence="4" id="KW-0479">Metal-binding</keyword>
<evidence type="ECO:0000256" key="3">
    <source>
        <dbReference type="ARBA" id="ARBA00022485"/>
    </source>
</evidence>
<dbReference type="InterPro" id="IPR011257">
    <property type="entry name" value="DNA_glycosylase"/>
</dbReference>
<evidence type="ECO:0000259" key="13">
    <source>
        <dbReference type="SMART" id="SM00278"/>
    </source>
</evidence>
<keyword evidence="6" id="KW-0378">Hydrolase</keyword>
<gene>
    <name evidence="15" type="ORF">DDW13_03515</name>
</gene>
<dbReference type="Proteomes" id="UP000245638">
    <property type="component" value="Unassembled WGS sequence"/>
</dbReference>
<feature type="domain" description="Helix-hairpin-helix DNA-binding motif class 1" evidence="13">
    <location>
        <begin position="124"/>
        <end position="143"/>
    </location>
</feature>
<dbReference type="SUPFAM" id="SSF48150">
    <property type="entry name" value="DNA-glycosylase"/>
    <property type="match status" value="1"/>
</dbReference>
<proteinExistence type="inferred from homology"/>
<evidence type="ECO:0000256" key="8">
    <source>
        <dbReference type="ARBA" id="ARBA00023014"/>
    </source>
</evidence>
<keyword evidence="8" id="KW-0411">Iron-sulfur</keyword>
<keyword evidence="3" id="KW-0004">4Fe-4S</keyword>
<dbReference type="SMART" id="SM00478">
    <property type="entry name" value="ENDO3c"/>
    <property type="match status" value="1"/>
</dbReference>
<dbReference type="Pfam" id="PF00633">
    <property type="entry name" value="HHH"/>
    <property type="match status" value="1"/>
</dbReference>
<dbReference type="GO" id="GO:0141016">
    <property type="term" value="F:G/T mismatch-specific thymine-DNA glycosylase activity"/>
    <property type="evidence" value="ECO:0007669"/>
    <property type="project" value="UniProtKB-EC"/>
</dbReference>
<evidence type="ECO:0000259" key="14">
    <source>
        <dbReference type="SMART" id="SM00478"/>
    </source>
</evidence>
<comment type="similarity">
    <text evidence="2">Belongs to the Nth/MutY family.</text>
</comment>
<keyword evidence="9" id="KW-0234">DNA repair</keyword>
<evidence type="ECO:0000256" key="12">
    <source>
        <dbReference type="ARBA" id="ARBA00066769"/>
    </source>
</evidence>